<dbReference type="PANTHER" id="PTHR30562:SF1">
    <property type="entry name" value="UVRABC SYSTEM PROTEIN C"/>
    <property type="match status" value="1"/>
</dbReference>
<dbReference type="Gene3D" id="1.10.150.20">
    <property type="entry name" value="5' to 3' exonuclease, C-terminal subdomain"/>
    <property type="match status" value="1"/>
</dbReference>
<dbReference type="GO" id="GO:0005737">
    <property type="term" value="C:cytoplasm"/>
    <property type="evidence" value="ECO:0007669"/>
    <property type="project" value="UniProtKB-SubCell"/>
</dbReference>
<evidence type="ECO:0000256" key="2">
    <source>
        <dbReference type="ARBA" id="ARBA00022763"/>
    </source>
</evidence>
<dbReference type="InterPro" id="IPR001162">
    <property type="entry name" value="UvrC_RNase_H_dom"/>
</dbReference>
<dbReference type="PROSITE" id="PS50165">
    <property type="entry name" value="UVRC"/>
    <property type="match status" value="1"/>
</dbReference>
<comment type="similarity">
    <text evidence="7">Belongs to the UvrC family.</text>
</comment>
<dbReference type="InterPro" id="IPR010994">
    <property type="entry name" value="RuvA_2-like"/>
</dbReference>
<dbReference type="Pfam" id="PF02151">
    <property type="entry name" value="UVR"/>
    <property type="match status" value="1"/>
</dbReference>
<dbReference type="Pfam" id="PF08459">
    <property type="entry name" value="UvrC_RNaseH_dom"/>
    <property type="match status" value="1"/>
</dbReference>
<sequence>MHTPHPLAASLPAQPLTPGVYLFKDAQGRIVYVGKAKVLRKRLASYFQRDDALPLKTKSMLKVATSLDTLCTDTEKEALLLEASLIKKHRPRYNIVLRDDKQYALFKLEKKHQFPRLTITRRVVRDGSVYFGPFTSAKVARDAWKAIHQIFPLRRCSGHVFRNRVRPCLYHHMGLCLGPCVYDVDVREYARMVERVEMLLAGRSRELIEVLEKQMHAAAEALEFEDAARLRDQVAAVRATVEQQVAVLTTEETVDVLALAQSEAGLGLALLFVRRGRLLDKKQYFWPGLTLEHGPEAVAGFLMQYYEAGRFIPSRIIIPYDINVMDADQDFSLSQEHAQVLTERRGGPVRLLPPRSTTEKKLMALAQTNAREAARQESRAGDDPETLLVAVQRALHLPAVPRRIEAVDVSHTRGEQTRVGVIVYVDGQHRKDQSKAYAFDPDALPGAPGDDYAVLHAWAARRLASGPPWPDLLLVDGGRGQLASTLSGFHKAAWTESFPLAAIAKGRVEDESAAGTTRLRRQRHSLEDMIYLPGRKNPLPLRPGSPELLFLQRVRDSVHHFAIGSHRRSRGKAVLQSELLQAPGIGPKTARLLWDHFQTWDRMLAATPEELAQVPGLGQKRAGRIAEKLAALRT</sequence>
<reference evidence="11 12" key="1">
    <citation type="journal article" date="2013" name="J. Bacteriol.">
        <title>Roles of HynAB and Ech, the only two hydrogenases found in the model sulfate reducer Desulfovibrio gigas.</title>
        <authorList>
            <person name="Morais-Silva F.O."/>
            <person name="Santos C.I."/>
            <person name="Rodrigues R."/>
            <person name="Pereira I.A."/>
            <person name="Rodrigues-Pousada C."/>
        </authorList>
    </citation>
    <scope>NUCLEOTIDE SEQUENCE [LARGE SCALE GENOMIC DNA]</scope>
    <source>
        <strain evidence="12">ATCC 19364 / DSM 1382 / NCIMB 9332 / VKM B-1759</strain>
    </source>
</reference>
<dbReference type="Pfam" id="PF01541">
    <property type="entry name" value="GIY-YIG"/>
    <property type="match status" value="1"/>
</dbReference>
<dbReference type="InterPro" id="IPR001943">
    <property type="entry name" value="UVR_dom"/>
</dbReference>
<gene>
    <name evidence="7" type="primary">uvrC</name>
    <name evidence="11" type="ORF">DGI_1468</name>
</gene>
<accession>T2GBL9</accession>
<dbReference type="PANTHER" id="PTHR30562">
    <property type="entry name" value="UVRC/OXIDOREDUCTASE"/>
    <property type="match status" value="1"/>
</dbReference>
<dbReference type="InterPro" id="IPR050066">
    <property type="entry name" value="UvrABC_protein_C"/>
</dbReference>
<keyword evidence="4 7" id="KW-0267">Excision nuclease</keyword>
<evidence type="ECO:0000259" key="10">
    <source>
        <dbReference type="PROSITE" id="PS50165"/>
    </source>
</evidence>
<dbReference type="GO" id="GO:0009432">
    <property type="term" value="P:SOS response"/>
    <property type="evidence" value="ECO:0007669"/>
    <property type="project" value="UniProtKB-UniRule"/>
</dbReference>
<proteinExistence type="inferred from homology"/>
<evidence type="ECO:0000256" key="7">
    <source>
        <dbReference type="HAMAP-Rule" id="MF_00203"/>
    </source>
</evidence>
<dbReference type="GO" id="GO:0009381">
    <property type="term" value="F:excinuclease ABC activity"/>
    <property type="evidence" value="ECO:0007669"/>
    <property type="project" value="UniProtKB-UniRule"/>
</dbReference>
<comment type="subcellular location">
    <subcellularLocation>
        <location evidence="7">Cytoplasm</location>
    </subcellularLocation>
</comment>
<dbReference type="Gene3D" id="3.40.1440.10">
    <property type="entry name" value="GIY-YIG endonuclease"/>
    <property type="match status" value="1"/>
</dbReference>
<keyword evidence="12" id="KW-1185">Reference proteome</keyword>
<comment type="subunit">
    <text evidence="7">Interacts with UvrB in an incision complex.</text>
</comment>
<dbReference type="PROSITE" id="PS50151">
    <property type="entry name" value="UVR"/>
    <property type="match status" value="1"/>
</dbReference>
<dbReference type="Pfam" id="PF22920">
    <property type="entry name" value="UvrC_RNaseH"/>
    <property type="match status" value="1"/>
</dbReference>
<feature type="domain" description="UVR" evidence="8">
    <location>
        <begin position="205"/>
        <end position="240"/>
    </location>
</feature>
<dbReference type="FunFam" id="3.40.1440.10:FF:000001">
    <property type="entry name" value="UvrABC system protein C"/>
    <property type="match status" value="1"/>
</dbReference>
<dbReference type="Pfam" id="PF14520">
    <property type="entry name" value="HHH_5"/>
    <property type="match status" value="1"/>
</dbReference>
<dbReference type="AlphaFoldDB" id="T2GBL9"/>
<dbReference type="HOGENOM" id="CLU_014841_3_2_7"/>
<dbReference type="SMART" id="SM00278">
    <property type="entry name" value="HhH1"/>
    <property type="match status" value="2"/>
</dbReference>
<dbReference type="InterPro" id="IPR047296">
    <property type="entry name" value="GIY-YIG_UvrC_Cho"/>
</dbReference>
<dbReference type="Proteomes" id="UP000016587">
    <property type="component" value="Chromosome"/>
</dbReference>
<dbReference type="PATRIC" id="fig|1121448.10.peg.1466"/>
<dbReference type="OrthoDB" id="9804933at2"/>
<dbReference type="GO" id="GO:0003677">
    <property type="term" value="F:DNA binding"/>
    <property type="evidence" value="ECO:0007669"/>
    <property type="project" value="UniProtKB-UniRule"/>
</dbReference>
<keyword evidence="6 7" id="KW-0742">SOS response</keyword>
<comment type="function">
    <text evidence="7">The UvrABC repair system catalyzes the recognition and processing of DNA lesions. UvrC both incises the 5' and 3' sides of the lesion. The N-terminal half is responsible for the 3' incision and the C-terminal half is responsible for the 5' incision.</text>
</comment>
<evidence type="ECO:0000259" key="9">
    <source>
        <dbReference type="PROSITE" id="PS50164"/>
    </source>
</evidence>
<evidence type="ECO:0000256" key="3">
    <source>
        <dbReference type="ARBA" id="ARBA00022769"/>
    </source>
</evidence>
<protein>
    <recommendedName>
        <fullName evidence="7">UvrABC system protein C</fullName>
        <shortName evidence="7">Protein UvrC</shortName>
    </recommendedName>
    <alternativeName>
        <fullName evidence="7">Excinuclease ABC subunit C</fullName>
    </alternativeName>
</protein>
<dbReference type="SUPFAM" id="SSF82771">
    <property type="entry name" value="GIY-YIG endonuclease"/>
    <property type="match status" value="1"/>
</dbReference>
<dbReference type="InterPro" id="IPR004791">
    <property type="entry name" value="UvrC"/>
</dbReference>
<dbReference type="GO" id="GO:0006289">
    <property type="term" value="P:nucleotide-excision repair"/>
    <property type="evidence" value="ECO:0007669"/>
    <property type="project" value="UniProtKB-UniRule"/>
</dbReference>
<name>T2GBL9_MEGG1</name>
<dbReference type="InterPro" id="IPR038476">
    <property type="entry name" value="UvrC_RNase_H_dom_sf"/>
</dbReference>
<dbReference type="NCBIfam" id="TIGR00194">
    <property type="entry name" value="uvrC"/>
    <property type="match status" value="1"/>
</dbReference>
<dbReference type="RefSeq" id="WP_021760119.1">
    <property type="nucleotide sequence ID" value="NC_022444.1"/>
</dbReference>
<dbReference type="InterPro" id="IPR035901">
    <property type="entry name" value="GIY-YIG_endonuc_sf"/>
</dbReference>
<evidence type="ECO:0000256" key="5">
    <source>
        <dbReference type="ARBA" id="ARBA00023204"/>
    </source>
</evidence>
<evidence type="ECO:0000313" key="12">
    <source>
        <dbReference type="Proteomes" id="UP000016587"/>
    </source>
</evidence>
<dbReference type="SUPFAM" id="SSF46600">
    <property type="entry name" value="C-terminal UvrC-binding domain of UvrB"/>
    <property type="match status" value="1"/>
</dbReference>
<dbReference type="SUPFAM" id="SSF47781">
    <property type="entry name" value="RuvA domain 2-like"/>
    <property type="match status" value="1"/>
</dbReference>
<dbReference type="KEGG" id="dgg:DGI_1468"/>
<dbReference type="InterPro" id="IPR000305">
    <property type="entry name" value="GIY-YIG_endonuc"/>
</dbReference>
<dbReference type="GO" id="GO:0009380">
    <property type="term" value="C:excinuclease repair complex"/>
    <property type="evidence" value="ECO:0007669"/>
    <property type="project" value="InterPro"/>
</dbReference>
<dbReference type="InterPro" id="IPR036876">
    <property type="entry name" value="UVR_dom_sf"/>
</dbReference>
<feature type="domain" description="GIY-YIG" evidence="9">
    <location>
        <begin position="16"/>
        <end position="95"/>
    </location>
</feature>
<dbReference type="HAMAP" id="MF_00203">
    <property type="entry name" value="UvrC"/>
    <property type="match status" value="1"/>
</dbReference>
<organism evidence="11 12">
    <name type="scientific">Megalodesulfovibrio gigas (strain ATCC 19364 / DSM 1382 / NCIMB 9332 / VKM B-1759)</name>
    <name type="common">Desulfovibrio gigas</name>
    <dbReference type="NCBI Taxonomy" id="1121448"/>
    <lineage>
        <taxon>Bacteria</taxon>
        <taxon>Pseudomonadati</taxon>
        <taxon>Thermodesulfobacteriota</taxon>
        <taxon>Desulfovibrionia</taxon>
        <taxon>Desulfovibrionales</taxon>
        <taxon>Desulfovibrionaceae</taxon>
        <taxon>Megalodesulfovibrio</taxon>
    </lineage>
</organism>
<dbReference type="CDD" id="cd10434">
    <property type="entry name" value="GIY-YIG_UvrC_Cho"/>
    <property type="match status" value="1"/>
</dbReference>
<evidence type="ECO:0000256" key="4">
    <source>
        <dbReference type="ARBA" id="ARBA00022881"/>
    </source>
</evidence>
<keyword evidence="1 7" id="KW-0963">Cytoplasm</keyword>
<dbReference type="PROSITE" id="PS50164">
    <property type="entry name" value="GIY_YIG"/>
    <property type="match status" value="1"/>
</dbReference>
<dbReference type="EMBL" id="CP006585">
    <property type="protein sequence ID" value="AGW13312.1"/>
    <property type="molecule type" value="Genomic_DNA"/>
</dbReference>
<evidence type="ECO:0000313" key="11">
    <source>
        <dbReference type="EMBL" id="AGW13312.1"/>
    </source>
</evidence>
<keyword evidence="5 7" id="KW-0234">DNA repair</keyword>
<dbReference type="Gene3D" id="3.30.420.340">
    <property type="entry name" value="UvrC, RNAse H endonuclease domain"/>
    <property type="match status" value="1"/>
</dbReference>
<dbReference type="SMART" id="SM00465">
    <property type="entry name" value="GIYc"/>
    <property type="match status" value="1"/>
</dbReference>
<dbReference type="Gene3D" id="4.10.860.10">
    <property type="entry name" value="UVR domain"/>
    <property type="match status" value="1"/>
</dbReference>
<keyword evidence="2 7" id="KW-0227">DNA damage</keyword>
<reference evidence="12" key="2">
    <citation type="submission" date="2013-07" db="EMBL/GenBank/DDBJ databases">
        <authorList>
            <person name="Morais-Silva F.O."/>
            <person name="Rezende A.M."/>
            <person name="Pimentel C."/>
            <person name="Resende D.M."/>
            <person name="Santos C.I."/>
            <person name="Clemente C."/>
            <person name="de Oliveira L.M."/>
            <person name="da Silva S.M."/>
            <person name="Costa D.A."/>
            <person name="Varela-Raposo A."/>
            <person name="Horacio E.C.A."/>
            <person name="Matos M."/>
            <person name="Flores O."/>
            <person name="Ruiz J.C."/>
            <person name="Rodrigues-Pousada C."/>
        </authorList>
    </citation>
    <scope>NUCLEOTIDE SEQUENCE [LARGE SCALE GENOMIC DNA]</scope>
    <source>
        <strain evidence="12">ATCC 19364 / DSM 1382 / NCIMB 9332 / VKM B-1759</strain>
    </source>
</reference>
<feature type="domain" description="UvrC family homology region profile" evidence="10">
    <location>
        <begin position="256"/>
        <end position="489"/>
    </location>
</feature>
<keyword evidence="3 7" id="KW-0228">DNA excision</keyword>
<evidence type="ECO:0000256" key="6">
    <source>
        <dbReference type="ARBA" id="ARBA00023236"/>
    </source>
</evidence>
<evidence type="ECO:0000259" key="8">
    <source>
        <dbReference type="PROSITE" id="PS50151"/>
    </source>
</evidence>
<dbReference type="InterPro" id="IPR003583">
    <property type="entry name" value="Hlx-hairpin-Hlx_DNA-bd_motif"/>
</dbReference>
<dbReference type="STRING" id="1121448.DGI_1468"/>
<evidence type="ECO:0000256" key="1">
    <source>
        <dbReference type="ARBA" id="ARBA00022490"/>
    </source>
</evidence>
<dbReference type="eggNOG" id="COG0322">
    <property type="taxonomic scope" value="Bacteria"/>
</dbReference>